<dbReference type="PRINTS" id="PR00722">
    <property type="entry name" value="CHYMOTRYPSIN"/>
</dbReference>
<dbReference type="Pfam" id="PF18322">
    <property type="entry name" value="CLIP_1"/>
    <property type="match status" value="1"/>
</dbReference>
<keyword evidence="10" id="KW-1185">Reference proteome</keyword>
<feature type="chain" id="PRO_5043574747" description="Phenoloxidase-activating factor 2" evidence="7">
    <location>
        <begin position="17"/>
        <end position="386"/>
    </location>
</feature>
<dbReference type="InterPro" id="IPR043504">
    <property type="entry name" value="Peptidase_S1_PA_chymotrypsin"/>
</dbReference>
<gene>
    <name evidence="9" type="ORF">ONE63_005118</name>
</gene>
<accession>A0AAV7XXL3</accession>
<dbReference type="InterPro" id="IPR009003">
    <property type="entry name" value="Peptidase_S1_PA"/>
</dbReference>
<keyword evidence="2" id="KW-0964">Secreted</keyword>
<feature type="signal peptide" evidence="7">
    <location>
        <begin position="1"/>
        <end position="16"/>
    </location>
</feature>
<dbReference type="PROSITE" id="PS50240">
    <property type="entry name" value="TRYPSIN_DOM"/>
    <property type="match status" value="1"/>
</dbReference>
<evidence type="ECO:0000256" key="1">
    <source>
        <dbReference type="ARBA" id="ARBA00004613"/>
    </source>
</evidence>
<dbReference type="GO" id="GO:0005576">
    <property type="term" value="C:extracellular region"/>
    <property type="evidence" value="ECO:0007669"/>
    <property type="project" value="UniProtKB-SubCell"/>
</dbReference>
<dbReference type="CDD" id="cd00190">
    <property type="entry name" value="Tryp_SPc"/>
    <property type="match status" value="1"/>
</dbReference>
<organism evidence="9 10">
    <name type="scientific">Megalurothrips usitatus</name>
    <name type="common">bean blossom thrips</name>
    <dbReference type="NCBI Taxonomy" id="439358"/>
    <lineage>
        <taxon>Eukaryota</taxon>
        <taxon>Metazoa</taxon>
        <taxon>Ecdysozoa</taxon>
        <taxon>Arthropoda</taxon>
        <taxon>Hexapoda</taxon>
        <taxon>Insecta</taxon>
        <taxon>Pterygota</taxon>
        <taxon>Neoptera</taxon>
        <taxon>Paraneoptera</taxon>
        <taxon>Thysanoptera</taxon>
        <taxon>Terebrantia</taxon>
        <taxon>Thripoidea</taxon>
        <taxon>Thripidae</taxon>
        <taxon>Megalurothrips</taxon>
    </lineage>
</organism>
<keyword evidence="3" id="KW-1015">Disulfide bond</keyword>
<dbReference type="SUPFAM" id="SSF50494">
    <property type="entry name" value="Trypsin-like serine proteases"/>
    <property type="match status" value="1"/>
</dbReference>
<dbReference type="PROSITE" id="PS00134">
    <property type="entry name" value="TRYPSIN_HIS"/>
    <property type="match status" value="1"/>
</dbReference>
<dbReference type="Pfam" id="PF00089">
    <property type="entry name" value="Trypsin"/>
    <property type="match status" value="1"/>
</dbReference>
<dbReference type="FunFam" id="2.40.10.10:FF:000038">
    <property type="entry name" value="Serine protease"/>
    <property type="match status" value="1"/>
</dbReference>
<evidence type="ECO:0000256" key="7">
    <source>
        <dbReference type="SAM" id="SignalP"/>
    </source>
</evidence>
<dbReference type="Gene3D" id="2.40.10.10">
    <property type="entry name" value="Trypsin-like serine proteases"/>
    <property type="match status" value="1"/>
</dbReference>
<dbReference type="PANTHER" id="PTHR24258">
    <property type="entry name" value="SERINE PROTEASE-RELATED"/>
    <property type="match status" value="1"/>
</dbReference>
<reference evidence="9" key="1">
    <citation type="submission" date="2022-12" db="EMBL/GenBank/DDBJ databases">
        <title>Chromosome-level genome assembly of the bean flower thrips Megalurothrips usitatus.</title>
        <authorList>
            <person name="Ma L."/>
            <person name="Liu Q."/>
            <person name="Li H."/>
            <person name="Cai W."/>
        </authorList>
    </citation>
    <scope>NUCLEOTIDE SEQUENCE</scope>
    <source>
        <strain evidence="9">Cailab_2022a</strain>
    </source>
</reference>
<dbReference type="InterPro" id="IPR041515">
    <property type="entry name" value="PPAF-2-like_Clip"/>
</dbReference>
<comment type="subcellular location">
    <subcellularLocation>
        <location evidence="1">Secreted</location>
    </subcellularLocation>
</comment>
<evidence type="ECO:0000256" key="5">
    <source>
        <dbReference type="ARBA" id="ARBA00076468"/>
    </source>
</evidence>
<dbReference type="AlphaFoldDB" id="A0AAV7XXL3"/>
<protein>
    <recommendedName>
        <fullName evidence="4">Phenoloxidase-activating factor 2</fullName>
    </recommendedName>
    <alternativeName>
        <fullName evidence="5">Prophenoloxidase-activating factor II</fullName>
    </alternativeName>
</protein>
<dbReference type="PANTHER" id="PTHR24258:SF129">
    <property type="entry name" value="LP15124P-RELATED"/>
    <property type="match status" value="1"/>
</dbReference>
<dbReference type="InterPro" id="IPR018114">
    <property type="entry name" value="TRYPSIN_HIS"/>
</dbReference>
<sequence>MSAALLLLALAAHGLADRRMTSPVGARQSTDVAGLPGVGCVCVPYYQCEDSPNVNRGDIDIIDIRDNDDRCSHYLDVCCKSLKMRPSPGGSQPSTEFPHPTPPPSQQPCGQRSPGGVGFRITGGDSGEAQFGEFPWMVAILEQRRVAGIDRPINAYLCGGALILAQVVITAAHCIAGKDPAQLWVRAGEWDTQTTKELYPHQDRKGAQVIAHPRYRPRTLHNDVALLVMLDPVRLGGHVGLVCLPPQGQPFDRSRCTASGWGKDKFEQDGQYKVIMKKRDLPVIPNPECQALLRKTRLGAHFLLDASFICAGGKSGQDTCTGDGGSPLVCPTDRDPGRYYQAGIVAWGIDCGRAGTPGVYVSVARYRDWIDSEMSRLRVDTSGYEA</sequence>
<feature type="region of interest" description="Disordered" evidence="6">
    <location>
        <begin position="85"/>
        <end position="122"/>
    </location>
</feature>
<evidence type="ECO:0000313" key="10">
    <source>
        <dbReference type="Proteomes" id="UP001075354"/>
    </source>
</evidence>
<evidence type="ECO:0000313" key="9">
    <source>
        <dbReference type="EMBL" id="KAJ1530191.1"/>
    </source>
</evidence>
<dbReference type="SMART" id="SM00020">
    <property type="entry name" value="Tryp_SPc"/>
    <property type="match status" value="1"/>
</dbReference>
<dbReference type="EMBL" id="JAPTSV010000002">
    <property type="protein sequence ID" value="KAJ1530191.1"/>
    <property type="molecule type" value="Genomic_DNA"/>
</dbReference>
<comment type="caution">
    <text evidence="9">The sequence shown here is derived from an EMBL/GenBank/DDBJ whole genome shotgun (WGS) entry which is preliminary data.</text>
</comment>
<dbReference type="Proteomes" id="UP001075354">
    <property type="component" value="Chromosome 2"/>
</dbReference>
<evidence type="ECO:0000259" key="8">
    <source>
        <dbReference type="PROSITE" id="PS50240"/>
    </source>
</evidence>
<evidence type="ECO:0000256" key="6">
    <source>
        <dbReference type="SAM" id="MobiDB-lite"/>
    </source>
</evidence>
<evidence type="ECO:0000256" key="3">
    <source>
        <dbReference type="ARBA" id="ARBA00023157"/>
    </source>
</evidence>
<name>A0AAV7XXL3_9NEOP</name>
<keyword evidence="7" id="KW-0732">Signal</keyword>
<proteinExistence type="predicted"/>
<feature type="domain" description="Peptidase S1" evidence="8">
    <location>
        <begin position="121"/>
        <end position="375"/>
    </location>
</feature>
<dbReference type="InterPro" id="IPR001254">
    <property type="entry name" value="Trypsin_dom"/>
</dbReference>
<dbReference type="GO" id="GO:0004252">
    <property type="term" value="F:serine-type endopeptidase activity"/>
    <property type="evidence" value="ECO:0007669"/>
    <property type="project" value="InterPro"/>
</dbReference>
<evidence type="ECO:0000256" key="4">
    <source>
        <dbReference type="ARBA" id="ARBA00068096"/>
    </source>
</evidence>
<dbReference type="GO" id="GO:0006508">
    <property type="term" value="P:proteolysis"/>
    <property type="evidence" value="ECO:0007669"/>
    <property type="project" value="InterPro"/>
</dbReference>
<dbReference type="InterPro" id="IPR001314">
    <property type="entry name" value="Peptidase_S1A"/>
</dbReference>
<evidence type="ECO:0000256" key="2">
    <source>
        <dbReference type="ARBA" id="ARBA00022525"/>
    </source>
</evidence>